<dbReference type="AlphaFoldDB" id="A0ABC8RH02"/>
<keyword evidence="2" id="KW-1185">Reference proteome</keyword>
<organism evidence="1 2">
    <name type="scientific">Ilex paraguariensis</name>
    <name type="common">yerba mate</name>
    <dbReference type="NCBI Taxonomy" id="185542"/>
    <lineage>
        <taxon>Eukaryota</taxon>
        <taxon>Viridiplantae</taxon>
        <taxon>Streptophyta</taxon>
        <taxon>Embryophyta</taxon>
        <taxon>Tracheophyta</taxon>
        <taxon>Spermatophyta</taxon>
        <taxon>Magnoliopsida</taxon>
        <taxon>eudicotyledons</taxon>
        <taxon>Gunneridae</taxon>
        <taxon>Pentapetalae</taxon>
        <taxon>asterids</taxon>
        <taxon>campanulids</taxon>
        <taxon>Aquifoliales</taxon>
        <taxon>Aquifoliaceae</taxon>
        <taxon>Ilex</taxon>
    </lineage>
</organism>
<evidence type="ECO:0000313" key="2">
    <source>
        <dbReference type="Proteomes" id="UP001642360"/>
    </source>
</evidence>
<comment type="caution">
    <text evidence="1">The sequence shown here is derived from an EMBL/GenBank/DDBJ whole genome shotgun (WGS) entry which is preliminary data.</text>
</comment>
<evidence type="ECO:0000313" key="1">
    <source>
        <dbReference type="EMBL" id="CAK9144082.1"/>
    </source>
</evidence>
<accession>A0ABC8RH02</accession>
<dbReference type="EMBL" id="CAUOFW020001367">
    <property type="protein sequence ID" value="CAK9144082.1"/>
    <property type="molecule type" value="Genomic_DNA"/>
</dbReference>
<name>A0ABC8RH02_9AQUA</name>
<dbReference type="Proteomes" id="UP001642360">
    <property type="component" value="Unassembled WGS sequence"/>
</dbReference>
<proteinExistence type="predicted"/>
<protein>
    <submittedName>
        <fullName evidence="1">Uncharacterized protein</fullName>
    </submittedName>
</protein>
<reference evidence="1 2" key="1">
    <citation type="submission" date="2024-02" db="EMBL/GenBank/DDBJ databases">
        <authorList>
            <person name="Vignale AGUSTIN F."/>
            <person name="Sosa J E."/>
            <person name="Modenutti C."/>
        </authorList>
    </citation>
    <scope>NUCLEOTIDE SEQUENCE [LARGE SCALE GENOMIC DNA]</scope>
</reference>
<gene>
    <name evidence="1" type="ORF">ILEXP_LOCUS11824</name>
</gene>
<sequence length="108" mass="11722">MDAESLGEDEKSPLLCSPSLAWRNGVVTADFADLILLSLLNPSVCLDFGVKAKPEFSPIYKALTDFITQPEVFSSSALWIVDLGEVSCLLLQPIEFIGSGVGLFHRYG</sequence>